<name>A0ABP0JT13_9DINO</name>
<reference evidence="1 2" key="1">
    <citation type="submission" date="2024-02" db="EMBL/GenBank/DDBJ databases">
        <authorList>
            <person name="Chen Y."/>
            <person name="Shah S."/>
            <person name="Dougan E. K."/>
            <person name="Thang M."/>
            <person name="Chan C."/>
        </authorList>
    </citation>
    <scope>NUCLEOTIDE SEQUENCE [LARGE SCALE GENOMIC DNA]</scope>
</reference>
<evidence type="ECO:0000313" key="1">
    <source>
        <dbReference type="EMBL" id="CAK9017169.1"/>
    </source>
</evidence>
<keyword evidence="2" id="KW-1185">Reference proteome</keyword>
<gene>
    <name evidence="1" type="ORF">SCF082_LOCUS13514</name>
</gene>
<proteinExistence type="predicted"/>
<protein>
    <submittedName>
        <fullName evidence="1">Uncharacterized protein</fullName>
    </submittedName>
</protein>
<organism evidence="1 2">
    <name type="scientific">Durusdinium trenchii</name>
    <dbReference type="NCBI Taxonomy" id="1381693"/>
    <lineage>
        <taxon>Eukaryota</taxon>
        <taxon>Sar</taxon>
        <taxon>Alveolata</taxon>
        <taxon>Dinophyceae</taxon>
        <taxon>Suessiales</taxon>
        <taxon>Symbiodiniaceae</taxon>
        <taxon>Durusdinium</taxon>
    </lineage>
</organism>
<accession>A0ABP0JT13</accession>
<comment type="caution">
    <text evidence="1">The sequence shown here is derived from an EMBL/GenBank/DDBJ whole genome shotgun (WGS) entry which is preliminary data.</text>
</comment>
<dbReference type="Proteomes" id="UP001642464">
    <property type="component" value="Unassembled WGS sequence"/>
</dbReference>
<evidence type="ECO:0000313" key="2">
    <source>
        <dbReference type="Proteomes" id="UP001642464"/>
    </source>
</evidence>
<sequence>MQRVFGNGWRHTWNLICYRLWKEDLLSSAEADELMQMASKSNSEKNPDAPVYLHTLHPVVRERFTFFFASLRTICEDRLRMEENPPISHHGIFRTHDIMPLSQVLPAVNEEAAPMRVSRGARGAMKAERVAQERPKAVWIMVILQDGFLTAQNGANLRWIIMKYPKDPPTYSSILTLGHEQIGQNEPIGYRSLSLLLLLLLLETKTAAQHSCHMLQVRDFKGTLFGIGSKVWRDVSSWTSCRCGTQVLVALFLVF</sequence>
<dbReference type="EMBL" id="CAXAMM010008369">
    <property type="protein sequence ID" value="CAK9017169.1"/>
    <property type="molecule type" value="Genomic_DNA"/>
</dbReference>